<dbReference type="Gene3D" id="3.60.15.10">
    <property type="entry name" value="Ribonuclease Z/Hydroxyacylglutathione hydrolase-like"/>
    <property type="match status" value="1"/>
</dbReference>
<dbReference type="PANTHER" id="PTHR42951">
    <property type="entry name" value="METALLO-BETA-LACTAMASE DOMAIN-CONTAINING"/>
    <property type="match status" value="1"/>
</dbReference>
<feature type="compositionally biased region" description="Basic residues" evidence="1">
    <location>
        <begin position="249"/>
        <end position="259"/>
    </location>
</feature>
<proteinExistence type="predicted"/>
<name>A0ABP7FYU6_9ACTN</name>
<dbReference type="Proteomes" id="UP001499884">
    <property type="component" value="Unassembled WGS sequence"/>
</dbReference>
<accession>A0ABP7FYU6</accession>
<sequence>MSRPADPPQRGIAPGVDRLGDRLVNFYLIEESEGLVLVDAGLPAHLGQLRDHLAASGRTLGDIRAVLLTHGHPDHTGLARTLEQAGADIRIHRGDADILREGPRSALRHAKPERPLLPYLLRRPAAVATPLRLARAGAFTAPAVPGVRVLTDHRPLDDVPGTPHALALPGHTPGSTGYFFPRLGVLFTGDALVTHDGLTGETGPRLVCRGFTHDGHAALAALDRIDELPATTLLLPGHGDPVAGDARTATRKARHAGLR</sequence>
<dbReference type="SUPFAM" id="SSF56281">
    <property type="entry name" value="Metallo-hydrolase/oxidoreductase"/>
    <property type="match status" value="1"/>
</dbReference>
<feature type="domain" description="Metallo-beta-lactamase" evidence="2">
    <location>
        <begin position="23"/>
        <end position="238"/>
    </location>
</feature>
<protein>
    <submittedName>
        <fullName evidence="3">MBL fold metallo-hydrolase</fullName>
    </submittedName>
</protein>
<organism evidence="3 4">
    <name type="scientific">Streptomyces tremellae</name>
    <dbReference type="NCBI Taxonomy" id="1124239"/>
    <lineage>
        <taxon>Bacteria</taxon>
        <taxon>Bacillati</taxon>
        <taxon>Actinomycetota</taxon>
        <taxon>Actinomycetes</taxon>
        <taxon>Kitasatosporales</taxon>
        <taxon>Streptomycetaceae</taxon>
        <taxon>Streptomyces</taxon>
    </lineage>
</organism>
<dbReference type="InterPro" id="IPR001279">
    <property type="entry name" value="Metallo-B-lactamas"/>
</dbReference>
<dbReference type="InterPro" id="IPR050855">
    <property type="entry name" value="NDM-1-like"/>
</dbReference>
<dbReference type="SMART" id="SM00849">
    <property type="entry name" value="Lactamase_B"/>
    <property type="match status" value="1"/>
</dbReference>
<dbReference type="InterPro" id="IPR036866">
    <property type="entry name" value="RibonucZ/Hydroxyglut_hydro"/>
</dbReference>
<reference evidence="4" key="1">
    <citation type="journal article" date="2019" name="Int. J. Syst. Evol. Microbiol.">
        <title>The Global Catalogue of Microorganisms (GCM) 10K type strain sequencing project: providing services to taxonomists for standard genome sequencing and annotation.</title>
        <authorList>
            <consortium name="The Broad Institute Genomics Platform"/>
            <consortium name="The Broad Institute Genome Sequencing Center for Infectious Disease"/>
            <person name="Wu L."/>
            <person name="Ma J."/>
        </authorList>
    </citation>
    <scope>NUCLEOTIDE SEQUENCE [LARGE SCALE GENOMIC DNA]</scope>
    <source>
        <strain evidence="4">JCM 30846</strain>
    </source>
</reference>
<feature type="region of interest" description="Disordered" evidence="1">
    <location>
        <begin position="237"/>
        <end position="259"/>
    </location>
</feature>
<keyword evidence="4" id="KW-1185">Reference proteome</keyword>
<dbReference type="RefSeq" id="WP_345652970.1">
    <property type="nucleotide sequence ID" value="NZ_BAABEP010000055.1"/>
</dbReference>
<gene>
    <name evidence="3" type="ORF">GCM10023082_54650</name>
</gene>
<evidence type="ECO:0000313" key="3">
    <source>
        <dbReference type="EMBL" id="GAA3751904.1"/>
    </source>
</evidence>
<evidence type="ECO:0000259" key="2">
    <source>
        <dbReference type="SMART" id="SM00849"/>
    </source>
</evidence>
<comment type="caution">
    <text evidence="3">The sequence shown here is derived from an EMBL/GenBank/DDBJ whole genome shotgun (WGS) entry which is preliminary data.</text>
</comment>
<evidence type="ECO:0000313" key="4">
    <source>
        <dbReference type="Proteomes" id="UP001499884"/>
    </source>
</evidence>
<dbReference type="EMBL" id="BAABEP010000055">
    <property type="protein sequence ID" value="GAA3751904.1"/>
    <property type="molecule type" value="Genomic_DNA"/>
</dbReference>
<dbReference type="Pfam" id="PF00753">
    <property type="entry name" value="Lactamase_B"/>
    <property type="match status" value="1"/>
</dbReference>
<evidence type="ECO:0000256" key="1">
    <source>
        <dbReference type="SAM" id="MobiDB-lite"/>
    </source>
</evidence>